<dbReference type="GeneID" id="63743720"/>
<comment type="similarity">
    <text evidence="1">Belongs to the STXBP/unc-18/SEC1 family.</text>
</comment>
<dbReference type="Proteomes" id="UP000184383">
    <property type="component" value="Unassembled WGS sequence"/>
</dbReference>
<feature type="compositionally biased region" description="Basic residues" evidence="2">
    <location>
        <begin position="693"/>
        <end position="703"/>
    </location>
</feature>
<dbReference type="STRING" id="1073089.A0A1L9RQC0"/>
<gene>
    <name evidence="3" type="ORF">ASPWEDRAFT_107241</name>
</gene>
<dbReference type="AlphaFoldDB" id="A0A1L9RQC0"/>
<dbReference type="GO" id="GO:0016192">
    <property type="term" value="P:vesicle-mediated transport"/>
    <property type="evidence" value="ECO:0007669"/>
    <property type="project" value="InterPro"/>
</dbReference>
<dbReference type="SUPFAM" id="SSF56815">
    <property type="entry name" value="Sec1/munc18-like (SM) proteins"/>
    <property type="match status" value="1"/>
</dbReference>
<evidence type="ECO:0000313" key="3">
    <source>
        <dbReference type="EMBL" id="OJJ37124.1"/>
    </source>
</evidence>
<dbReference type="InterPro" id="IPR027482">
    <property type="entry name" value="Sec1-like_dom2"/>
</dbReference>
<protein>
    <recommendedName>
        <fullName evidence="5">Sec1 family superfamily</fullName>
    </recommendedName>
</protein>
<dbReference type="Gene3D" id="3.40.50.2060">
    <property type="match status" value="1"/>
</dbReference>
<accession>A0A1L9RQC0</accession>
<evidence type="ECO:0008006" key="5">
    <source>
        <dbReference type="Google" id="ProtNLM"/>
    </source>
</evidence>
<reference evidence="4" key="1">
    <citation type="journal article" date="2017" name="Genome Biol.">
        <title>Comparative genomics reveals high biological diversity and specific adaptations in the industrially and medically important fungal genus Aspergillus.</title>
        <authorList>
            <person name="de Vries R.P."/>
            <person name="Riley R."/>
            <person name="Wiebenga A."/>
            <person name="Aguilar-Osorio G."/>
            <person name="Amillis S."/>
            <person name="Uchima C.A."/>
            <person name="Anderluh G."/>
            <person name="Asadollahi M."/>
            <person name="Askin M."/>
            <person name="Barry K."/>
            <person name="Battaglia E."/>
            <person name="Bayram O."/>
            <person name="Benocci T."/>
            <person name="Braus-Stromeyer S.A."/>
            <person name="Caldana C."/>
            <person name="Canovas D."/>
            <person name="Cerqueira G.C."/>
            <person name="Chen F."/>
            <person name="Chen W."/>
            <person name="Choi C."/>
            <person name="Clum A."/>
            <person name="Dos Santos R.A."/>
            <person name="Damasio A.R."/>
            <person name="Diallinas G."/>
            <person name="Emri T."/>
            <person name="Fekete E."/>
            <person name="Flipphi M."/>
            <person name="Freyberg S."/>
            <person name="Gallo A."/>
            <person name="Gournas C."/>
            <person name="Habgood R."/>
            <person name="Hainaut M."/>
            <person name="Harispe M.L."/>
            <person name="Henrissat B."/>
            <person name="Hilden K.S."/>
            <person name="Hope R."/>
            <person name="Hossain A."/>
            <person name="Karabika E."/>
            <person name="Karaffa L."/>
            <person name="Karanyi Z."/>
            <person name="Krasevec N."/>
            <person name="Kuo A."/>
            <person name="Kusch H."/>
            <person name="LaButti K."/>
            <person name="Lagendijk E.L."/>
            <person name="Lapidus A."/>
            <person name="Levasseur A."/>
            <person name="Lindquist E."/>
            <person name="Lipzen A."/>
            <person name="Logrieco A.F."/>
            <person name="MacCabe A."/>
            <person name="Maekelae M.R."/>
            <person name="Malavazi I."/>
            <person name="Melin P."/>
            <person name="Meyer V."/>
            <person name="Mielnichuk N."/>
            <person name="Miskei M."/>
            <person name="Molnar A.P."/>
            <person name="Mule G."/>
            <person name="Ngan C.Y."/>
            <person name="Orejas M."/>
            <person name="Orosz E."/>
            <person name="Ouedraogo J.P."/>
            <person name="Overkamp K.M."/>
            <person name="Park H.-S."/>
            <person name="Perrone G."/>
            <person name="Piumi F."/>
            <person name="Punt P.J."/>
            <person name="Ram A.F."/>
            <person name="Ramon A."/>
            <person name="Rauscher S."/>
            <person name="Record E."/>
            <person name="Riano-Pachon D.M."/>
            <person name="Robert V."/>
            <person name="Roehrig J."/>
            <person name="Ruller R."/>
            <person name="Salamov A."/>
            <person name="Salih N.S."/>
            <person name="Samson R.A."/>
            <person name="Sandor E."/>
            <person name="Sanguinetti M."/>
            <person name="Schuetze T."/>
            <person name="Sepcic K."/>
            <person name="Shelest E."/>
            <person name="Sherlock G."/>
            <person name="Sophianopoulou V."/>
            <person name="Squina F.M."/>
            <person name="Sun H."/>
            <person name="Susca A."/>
            <person name="Todd R.B."/>
            <person name="Tsang A."/>
            <person name="Unkles S.E."/>
            <person name="van de Wiele N."/>
            <person name="van Rossen-Uffink D."/>
            <person name="Oliveira J.V."/>
            <person name="Vesth T.C."/>
            <person name="Visser J."/>
            <person name="Yu J.-H."/>
            <person name="Zhou M."/>
            <person name="Andersen M.R."/>
            <person name="Archer D.B."/>
            <person name="Baker S.E."/>
            <person name="Benoit I."/>
            <person name="Brakhage A.A."/>
            <person name="Braus G.H."/>
            <person name="Fischer R."/>
            <person name="Frisvad J.C."/>
            <person name="Goldman G.H."/>
            <person name="Houbraken J."/>
            <person name="Oakley B."/>
            <person name="Pocsi I."/>
            <person name="Scazzocchio C."/>
            <person name="Seiboth B."/>
            <person name="vanKuyk P.A."/>
            <person name="Wortman J."/>
            <person name="Dyer P.S."/>
            <person name="Grigoriev I.V."/>
        </authorList>
    </citation>
    <scope>NUCLEOTIDE SEQUENCE [LARGE SCALE GENOMIC DNA]</scope>
    <source>
        <strain evidence="4">DTO 134E9</strain>
    </source>
</reference>
<evidence type="ECO:0000256" key="1">
    <source>
        <dbReference type="ARBA" id="ARBA00009884"/>
    </source>
</evidence>
<dbReference type="PANTHER" id="PTHR11679">
    <property type="entry name" value="VESICLE PROTEIN SORTING-ASSOCIATED"/>
    <property type="match status" value="1"/>
</dbReference>
<keyword evidence="4" id="KW-1185">Reference proteome</keyword>
<dbReference type="InterPro" id="IPR043127">
    <property type="entry name" value="Sec-1-like_dom3a"/>
</dbReference>
<dbReference type="InterPro" id="IPR001619">
    <property type="entry name" value="Sec1-like"/>
</dbReference>
<name>A0A1L9RQC0_ASPWE</name>
<dbReference type="InterPro" id="IPR036045">
    <property type="entry name" value="Sec1-like_sf"/>
</dbReference>
<evidence type="ECO:0000256" key="2">
    <source>
        <dbReference type="SAM" id="MobiDB-lite"/>
    </source>
</evidence>
<dbReference type="Gene3D" id="3.40.50.1910">
    <property type="match status" value="1"/>
</dbReference>
<dbReference type="Gene3D" id="1.25.40.60">
    <property type="match status" value="1"/>
</dbReference>
<organism evidence="3 4">
    <name type="scientific">Aspergillus wentii DTO 134E9</name>
    <dbReference type="NCBI Taxonomy" id="1073089"/>
    <lineage>
        <taxon>Eukaryota</taxon>
        <taxon>Fungi</taxon>
        <taxon>Dikarya</taxon>
        <taxon>Ascomycota</taxon>
        <taxon>Pezizomycotina</taxon>
        <taxon>Eurotiomycetes</taxon>
        <taxon>Eurotiomycetidae</taxon>
        <taxon>Eurotiales</taxon>
        <taxon>Aspergillaceae</taxon>
        <taxon>Aspergillus</taxon>
        <taxon>Aspergillus subgen. Cremei</taxon>
    </lineage>
</organism>
<proteinExistence type="inferred from homology"/>
<dbReference type="RefSeq" id="XP_040690800.1">
    <property type="nucleotide sequence ID" value="XM_040827872.1"/>
</dbReference>
<dbReference type="PIRSF" id="PIRSF005715">
    <property type="entry name" value="VPS45_Sec1"/>
    <property type="match status" value="1"/>
</dbReference>
<dbReference type="OrthoDB" id="2228at2759"/>
<dbReference type="Pfam" id="PF00995">
    <property type="entry name" value="Sec1"/>
    <property type="match status" value="1"/>
</dbReference>
<dbReference type="Gene3D" id="3.90.830.10">
    <property type="entry name" value="Syntaxin Binding Protein 1, Chain A, domain 2"/>
    <property type="match status" value="1"/>
</dbReference>
<feature type="region of interest" description="Disordered" evidence="2">
    <location>
        <begin position="465"/>
        <end position="486"/>
    </location>
</feature>
<feature type="compositionally biased region" description="Pro residues" evidence="2">
    <location>
        <begin position="633"/>
        <end position="643"/>
    </location>
</feature>
<evidence type="ECO:0000313" key="4">
    <source>
        <dbReference type="Proteomes" id="UP000184383"/>
    </source>
</evidence>
<feature type="region of interest" description="Disordered" evidence="2">
    <location>
        <begin position="616"/>
        <end position="703"/>
    </location>
</feature>
<feature type="compositionally biased region" description="Pro residues" evidence="2">
    <location>
        <begin position="678"/>
        <end position="687"/>
    </location>
</feature>
<dbReference type="EMBL" id="KV878211">
    <property type="protein sequence ID" value="OJJ37124.1"/>
    <property type="molecule type" value="Genomic_DNA"/>
</dbReference>
<dbReference type="FunFam" id="3.90.830.10:FF:000005">
    <property type="entry name" value="Sec1 family superfamily"/>
    <property type="match status" value="1"/>
</dbReference>
<dbReference type="InterPro" id="IPR043154">
    <property type="entry name" value="Sec-1-like_dom1"/>
</dbReference>
<dbReference type="VEuPathDB" id="FungiDB:ASPWEDRAFT_107241"/>
<sequence length="703" mass="79474">MSTSIISIQRDIILNTIRYAGGDEWKVLVVDETSKKLIDNAVSEDDILNLNVTNVEQIEHRRAPNPDMDALYIVSPMTHIVDCLMADFERKRYRKSLLVWTSFLDPQQRARIERSQMAQAQIADFRVMNINFYPRESRVVTFRDPWSFPVLFHPGCNHLIRGHLEDLAQKVVSLCASLGEYPVIRYYKPRTPTHEASVLCSHLARFIQNEMDQFAQFQRNFPPPSSRPRGVLLVVDRSMDIVSPLIHEFTYQAMVHDLLPVKDGDKVTYKTLINEGSANEELKEMEINEEDKVWVDYRHLHMKDVLGKLGEDFAKFRAANPQFAEENDNANVNTIKDMLAGLTEFQQGRNAYTLHLNMAQECMKHFQEHKLIEVSSVEQCLATGLDENYKKAKNLASQLVQLLDDEAIGRADRLRLFLLYIIYRGGLLSGDIRKLMAHAQLVPQDGEVIYNLDLLGARAEKPLRDERPPVQPLFNMKPPVPSESDEASLSRYELNVKLMLEEQIRGTLDPTAFPFTRPQTDVDGMTAQQDGLSQASLRSAKPTWARTRSAADQPRQRIIVFMAGGATHGEARSCYEASQTFGKDVFLATSHMLSPGMYMRQLGDLSVDKRRLDIPAERPKPTAPAHLFEREPPPTPQPVPKKVPVPTSHLNPPAPPSALMGQMSLGPDQKAPNGSPSGTPPAAPGGKPPKEKKEKKRHHFFGR</sequence>